<organism evidence="2 4">
    <name type="scientific">Nitzschia inconspicua</name>
    <dbReference type="NCBI Taxonomy" id="303405"/>
    <lineage>
        <taxon>Eukaryota</taxon>
        <taxon>Sar</taxon>
        <taxon>Stramenopiles</taxon>
        <taxon>Ochrophyta</taxon>
        <taxon>Bacillariophyta</taxon>
        <taxon>Bacillariophyceae</taxon>
        <taxon>Bacillariophycidae</taxon>
        <taxon>Bacillariales</taxon>
        <taxon>Bacillariaceae</taxon>
        <taxon>Nitzschia</taxon>
    </lineage>
</organism>
<keyword evidence="1" id="KW-0812">Transmembrane</keyword>
<reference evidence="2" key="1">
    <citation type="journal article" date="2021" name="Sci. Rep.">
        <title>Diploid genomic architecture of Nitzschia inconspicua, an elite biomass production diatom.</title>
        <authorList>
            <person name="Oliver A."/>
            <person name="Podell S."/>
            <person name="Pinowska A."/>
            <person name="Traller J.C."/>
            <person name="Smith S.R."/>
            <person name="McClure R."/>
            <person name="Beliaev A."/>
            <person name="Bohutskyi P."/>
            <person name="Hill E.A."/>
            <person name="Rabines A."/>
            <person name="Zheng H."/>
            <person name="Allen L.Z."/>
            <person name="Kuo A."/>
            <person name="Grigoriev I.V."/>
            <person name="Allen A.E."/>
            <person name="Hazlebeck D."/>
            <person name="Allen E.E."/>
        </authorList>
    </citation>
    <scope>NUCLEOTIDE SEQUENCE</scope>
    <source>
        <strain evidence="2">Hildebrandi</strain>
    </source>
</reference>
<comment type="caution">
    <text evidence="2">The sequence shown here is derived from an EMBL/GenBank/DDBJ whole genome shotgun (WGS) entry which is preliminary data.</text>
</comment>
<keyword evidence="4" id="KW-1185">Reference proteome</keyword>
<dbReference type="AlphaFoldDB" id="A0A9K3K6B3"/>
<evidence type="ECO:0000313" key="3">
    <source>
        <dbReference type="EMBL" id="KAG7344482.1"/>
    </source>
</evidence>
<keyword evidence="1" id="KW-1133">Transmembrane helix</keyword>
<evidence type="ECO:0000313" key="2">
    <source>
        <dbReference type="EMBL" id="KAG7338012.1"/>
    </source>
</evidence>
<feature type="transmembrane region" description="Helical" evidence="1">
    <location>
        <begin position="12"/>
        <end position="36"/>
    </location>
</feature>
<feature type="transmembrane region" description="Helical" evidence="1">
    <location>
        <begin position="138"/>
        <end position="157"/>
    </location>
</feature>
<gene>
    <name evidence="3" type="ORF">IV203_022490</name>
    <name evidence="2" type="ORF">IV203_022728</name>
</gene>
<reference evidence="2" key="2">
    <citation type="submission" date="2021-04" db="EMBL/GenBank/DDBJ databases">
        <authorList>
            <person name="Podell S."/>
        </authorList>
    </citation>
    <scope>NUCLEOTIDE SEQUENCE</scope>
    <source>
        <strain evidence="2">Hildebrandi</strain>
    </source>
</reference>
<protein>
    <submittedName>
        <fullName evidence="2">Uncharacterized protein</fullName>
    </submittedName>
</protein>
<evidence type="ECO:0000313" key="4">
    <source>
        <dbReference type="Proteomes" id="UP000693970"/>
    </source>
</evidence>
<keyword evidence="1" id="KW-0472">Membrane</keyword>
<sequence>MYDTSHSNSPAFAFVVAVVAGFRYFVVVFGIAFILGTIRSLVIAPRVGDIPAVLIETPIILTVSWKAMASILRTNKTTMVPECPSRKTNMPMGMQDRLVMGTAAFAFLITAELILSVTAFGKTPRQFYQELTTSPPHVIGLVGQTAFGLFPLLDYMLKFGTNPQHQQAARVKRV</sequence>
<dbReference type="EMBL" id="JAGRRH010000023">
    <property type="protein sequence ID" value="KAG7344482.1"/>
    <property type="molecule type" value="Genomic_DNA"/>
</dbReference>
<dbReference type="EMBL" id="JAGRRH010000067">
    <property type="protein sequence ID" value="KAG7338012.1"/>
    <property type="molecule type" value="Genomic_DNA"/>
</dbReference>
<dbReference type="Proteomes" id="UP000693970">
    <property type="component" value="Unassembled WGS sequence"/>
</dbReference>
<accession>A0A9K3K6B3</accession>
<feature type="transmembrane region" description="Helical" evidence="1">
    <location>
        <begin position="98"/>
        <end position="118"/>
    </location>
</feature>
<evidence type="ECO:0000256" key="1">
    <source>
        <dbReference type="SAM" id="Phobius"/>
    </source>
</evidence>
<proteinExistence type="predicted"/>
<name>A0A9K3K6B3_9STRA</name>